<accession>A0A1M6N0A4</accession>
<gene>
    <name evidence="3" type="ORF">SAMN02745244_03514</name>
</gene>
<reference evidence="3 4" key="1">
    <citation type="submission" date="2016-11" db="EMBL/GenBank/DDBJ databases">
        <authorList>
            <person name="Jaros S."/>
            <person name="Januszkiewicz K."/>
            <person name="Wedrychowicz H."/>
        </authorList>
    </citation>
    <scope>NUCLEOTIDE SEQUENCE [LARGE SCALE GENOMIC DNA]</scope>
    <source>
        <strain evidence="3 4">DSM 12906</strain>
    </source>
</reference>
<dbReference type="STRING" id="1123357.SAMN02745244_03514"/>
<dbReference type="RefSeq" id="WP_073191021.1">
    <property type="nucleotide sequence ID" value="NZ_FQZG01000101.1"/>
</dbReference>
<evidence type="ECO:0000313" key="3">
    <source>
        <dbReference type="EMBL" id="SHJ89165.1"/>
    </source>
</evidence>
<protein>
    <recommendedName>
        <fullName evidence="5">Lipoprotein</fullName>
    </recommendedName>
</protein>
<organism evidence="3 4">
    <name type="scientific">Tessaracoccus bendigoensis DSM 12906</name>
    <dbReference type="NCBI Taxonomy" id="1123357"/>
    <lineage>
        <taxon>Bacteria</taxon>
        <taxon>Bacillati</taxon>
        <taxon>Actinomycetota</taxon>
        <taxon>Actinomycetes</taxon>
        <taxon>Propionibacteriales</taxon>
        <taxon>Propionibacteriaceae</taxon>
        <taxon>Tessaracoccus</taxon>
    </lineage>
</organism>
<feature type="signal peptide" evidence="2">
    <location>
        <begin position="1"/>
        <end position="19"/>
    </location>
</feature>
<dbReference type="EMBL" id="FQZG01000101">
    <property type="protein sequence ID" value="SHJ89165.1"/>
    <property type="molecule type" value="Genomic_DNA"/>
</dbReference>
<evidence type="ECO:0008006" key="5">
    <source>
        <dbReference type="Google" id="ProtNLM"/>
    </source>
</evidence>
<keyword evidence="2" id="KW-0732">Signal</keyword>
<feature type="compositionally biased region" description="Low complexity" evidence="1">
    <location>
        <begin position="27"/>
        <end position="50"/>
    </location>
</feature>
<proteinExistence type="predicted"/>
<dbReference type="OrthoDB" id="9962446at2"/>
<dbReference type="AlphaFoldDB" id="A0A1M6N0A4"/>
<evidence type="ECO:0000256" key="2">
    <source>
        <dbReference type="SAM" id="SignalP"/>
    </source>
</evidence>
<name>A0A1M6N0A4_9ACTN</name>
<keyword evidence="4" id="KW-1185">Reference proteome</keyword>
<dbReference type="Proteomes" id="UP000184512">
    <property type="component" value="Unassembled WGS sequence"/>
</dbReference>
<feature type="region of interest" description="Disordered" evidence="1">
    <location>
        <begin position="24"/>
        <end position="61"/>
    </location>
</feature>
<evidence type="ECO:0000313" key="4">
    <source>
        <dbReference type="Proteomes" id="UP000184512"/>
    </source>
</evidence>
<feature type="chain" id="PRO_5038508755" description="Lipoprotein" evidence="2">
    <location>
        <begin position="20"/>
        <end position="160"/>
    </location>
</feature>
<sequence>MRPTHRAALFTLACLTPLAACSPAAESTGSPSGSGQSASPASPASVMPSGRESPEVASALPAMQDDAVARIVARDGSVESTVGVGAEETPYLVHAACTGAREMTYALLVDDVELSRATIACGTETLNSGYSGGGTSVQLELPDLATTPGFHGFAELVPEG</sequence>
<evidence type="ECO:0000256" key="1">
    <source>
        <dbReference type="SAM" id="MobiDB-lite"/>
    </source>
</evidence>